<keyword evidence="3" id="KW-1185">Reference proteome</keyword>
<reference evidence="2 3" key="1">
    <citation type="submission" date="2018-08" db="EMBL/GenBank/DDBJ databases">
        <title>Genome and evolution of the arbuscular mycorrhizal fungus Diversispora epigaea (formerly Glomus versiforme) and its bacterial endosymbionts.</title>
        <authorList>
            <person name="Sun X."/>
            <person name="Fei Z."/>
            <person name="Harrison M."/>
        </authorList>
    </citation>
    <scope>NUCLEOTIDE SEQUENCE [LARGE SCALE GENOMIC DNA]</scope>
    <source>
        <strain evidence="2 3">IT104</strain>
    </source>
</reference>
<dbReference type="EMBL" id="PQFF01000540">
    <property type="protein sequence ID" value="RHZ45738.1"/>
    <property type="molecule type" value="Genomic_DNA"/>
</dbReference>
<organism evidence="2 3">
    <name type="scientific">Diversispora epigaea</name>
    <dbReference type="NCBI Taxonomy" id="1348612"/>
    <lineage>
        <taxon>Eukaryota</taxon>
        <taxon>Fungi</taxon>
        <taxon>Fungi incertae sedis</taxon>
        <taxon>Mucoromycota</taxon>
        <taxon>Glomeromycotina</taxon>
        <taxon>Glomeromycetes</taxon>
        <taxon>Diversisporales</taxon>
        <taxon>Diversisporaceae</taxon>
        <taxon>Diversispora</taxon>
    </lineage>
</organism>
<dbReference type="AlphaFoldDB" id="A0A397G7Z5"/>
<evidence type="ECO:0000256" key="1">
    <source>
        <dbReference type="SAM" id="MobiDB-lite"/>
    </source>
</evidence>
<name>A0A397G7Z5_9GLOM</name>
<feature type="compositionally biased region" description="Low complexity" evidence="1">
    <location>
        <begin position="177"/>
        <end position="188"/>
    </location>
</feature>
<protein>
    <submittedName>
        <fullName evidence="2">Uncharacterized protein</fullName>
    </submittedName>
</protein>
<sequence>MPPTIEEKSVNDYIYQPIEPLFLTNEDLEGFIKNQVDINITNYNDSFNCIQFNKPQITINDESNIWSESFDSNFLSIESNVYFGTSAASHIKVEKLIKLLINKKNEIDKMFESYPAYIIGPDFQESSSAPHISCWTTEPLDTSILKKLEKFFNDECEVVNHVMTSTNEDINEDRQRQQPTTTTQQQQQ</sequence>
<dbReference type="Proteomes" id="UP000266861">
    <property type="component" value="Unassembled WGS sequence"/>
</dbReference>
<gene>
    <name evidence="2" type="ORF">Glove_658g4</name>
</gene>
<comment type="caution">
    <text evidence="2">The sequence shown here is derived from an EMBL/GenBank/DDBJ whole genome shotgun (WGS) entry which is preliminary data.</text>
</comment>
<evidence type="ECO:0000313" key="2">
    <source>
        <dbReference type="EMBL" id="RHZ45738.1"/>
    </source>
</evidence>
<feature type="region of interest" description="Disordered" evidence="1">
    <location>
        <begin position="165"/>
        <end position="188"/>
    </location>
</feature>
<dbReference type="OrthoDB" id="2447036at2759"/>
<accession>A0A397G7Z5</accession>
<evidence type="ECO:0000313" key="3">
    <source>
        <dbReference type="Proteomes" id="UP000266861"/>
    </source>
</evidence>
<proteinExistence type="predicted"/>